<dbReference type="SUPFAM" id="SSF52096">
    <property type="entry name" value="ClpP/crotonase"/>
    <property type="match status" value="1"/>
</dbReference>
<dbReference type="InterPro" id="IPR029045">
    <property type="entry name" value="ClpP/crotonase-like_dom_sf"/>
</dbReference>
<proteinExistence type="inferred from homology"/>
<evidence type="ECO:0000256" key="3">
    <source>
        <dbReference type="ARBA" id="ARBA00023239"/>
    </source>
</evidence>
<keyword evidence="6" id="KW-1185">Reference proteome</keyword>
<evidence type="ECO:0000256" key="1">
    <source>
        <dbReference type="ARBA" id="ARBA00005254"/>
    </source>
</evidence>
<dbReference type="RefSeq" id="WP_129185202.1">
    <property type="nucleotide sequence ID" value="NZ_JAGIOG010000001.1"/>
</dbReference>
<dbReference type="Pfam" id="PF00378">
    <property type="entry name" value="ECH_1"/>
    <property type="match status" value="1"/>
</dbReference>
<dbReference type="AlphaFoldDB" id="A0A641AHT0"/>
<dbReference type="Gene3D" id="3.90.226.10">
    <property type="entry name" value="2-enoyl-CoA Hydratase, Chain A, domain 1"/>
    <property type="match status" value="1"/>
</dbReference>
<dbReference type="InterPro" id="IPR018376">
    <property type="entry name" value="Enoyl-CoA_hyd/isom_CS"/>
</dbReference>
<organism evidence="5 6">
    <name type="scientific">Aeromicrobium fastidiosum</name>
    <dbReference type="NCBI Taxonomy" id="52699"/>
    <lineage>
        <taxon>Bacteria</taxon>
        <taxon>Bacillati</taxon>
        <taxon>Actinomycetota</taxon>
        <taxon>Actinomycetes</taxon>
        <taxon>Propionibacteriales</taxon>
        <taxon>Nocardioidaceae</taxon>
        <taxon>Aeromicrobium</taxon>
    </lineage>
</organism>
<reference evidence="5" key="1">
    <citation type="submission" date="2019-09" db="EMBL/GenBank/DDBJ databases">
        <authorList>
            <person name="Li J."/>
        </authorList>
    </citation>
    <scope>NUCLEOTIDE SEQUENCE [LARGE SCALE GENOMIC DNA]</scope>
    <source>
        <strain evidence="5">NRBC 14897</strain>
    </source>
</reference>
<comment type="similarity">
    <text evidence="1 4">Belongs to the enoyl-CoA hydratase/isomerase family.</text>
</comment>
<dbReference type="GO" id="GO:0016829">
    <property type="term" value="F:lyase activity"/>
    <property type="evidence" value="ECO:0007669"/>
    <property type="project" value="UniProtKB-KW"/>
</dbReference>
<dbReference type="GO" id="GO:0006635">
    <property type="term" value="P:fatty acid beta-oxidation"/>
    <property type="evidence" value="ECO:0007669"/>
    <property type="project" value="TreeGrafter"/>
</dbReference>
<keyword evidence="2" id="KW-0443">Lipid metabolism</keyword>
<dbReference type="PANTHER" id="PTHR11941:SF169">
    <property type="entry name" value="(7AS)-7A-METHYL-1,5-DIOXO-2,3,5,6,7,7A-HEXAHYDRO-1H-INDENE-CARBOXYL-COA HYDROLASE"/>
    <property type="match status" value="1"/>
</dbReference>
<dbReference type="EMBL" id="SDPP02000006">
    <property type="protein sequence ID" value="KAA1373090.1"/>
    <property type="molecule type" value="Genomic_DNA"/>
</dbReference>
<dbReference type="Proteomes" id="UP001515100">
    <property type="component" value="Unassembled WGS sequence"/>
</dbReference>
<dbReference type="PANTHER" id="PTHR11941">
    <property type="entry name" value="ENOYL-COA HYDRATASE-RELATED"/>
    <property type="match status" value="1"/>
</dbReference>
<dbReference type="OrthoDB" id="4470569at2"/>
<gene>
    <name evidence="5" type="ORF">ESP62_018590</name>
</gene>
<evidence type="ECO:0000313" key="5">
    <source>
        <dbReference type="EMBL" id="KAA1373090.1"/>
    </source>
</evidence>
<comment type="caution">
    <text evidence="5">The sequence shown here is derived from an EMBL/GenBank/DDBJ whole genome shotgun (WGS) entry which is preliminary data.</text>
</comment>
<dbReference type="InterPro" id="IPR001753">
    <property type="entry name" value="Enoyl-CoA_hydra/iso"/>
</dbReference>
<evidence type="ECO:0000313" key="6">
    <source>
        <dbReference type="Proteomes" id="UP001515100"/>
    </source>
</evidence>
<dbReference type="PROSITE" id="PS00166">
    <property type="entry name" value="ENOYL_COA_HYDRATASE"/>
    <property type="match status" value="1"/>
</dbReference>
<dbReference type="CDD" id="cd06558">
    <property type="entry name" value="crotonase-like"/>
    <property type="match status" value="1"/>
</dbReference>
<accession>A0A641AHT0</accession>
<evidence type="ECO:0000256" key="4">
    <source>
        <dbReference type="RuleBase" id="RU003707"/>
    </source>
</evidence>
<sequence length="254" mass="27388">MTNAQVVETEVRSRTLIITLNRPAKRNAIDMEMTDLIDDALALLEDDADLRVAVLTSSSGYFSAGTDLTQQASPASRRGGEYGLARRRRSKPVIAAVDGDALGGGFELVLACDIVVAGEQVRFSLPEVKRGVVANSGGLFRAVDRLGHSLAAEMLLTGEPLSVQRAHQAGLVNTIVAPGTALDAAIRIADRIALNSPAALDASMRALDETRAVEDPWRWEITRTAQHRIEESSDHLEGIAAFFAKRTPDWYAAR</sequence>
<keyword evidence="3" id="KW-0456">Lyase</keyword>
<name>A0A641AHT0_9ACTN</name>
<protein>
    <submittedName>
        <fullName evidence="5">Enoyl-CoA hydratase</fullName>
    </submittedName>
</protein>
<evidence type="ECO:0000256" key="2">
    <source>
        <dbReference type="ARBA" id="ARBA00023098"/>
    </source>
</evidence>